<gene>
    <name evidence="2" type="ORF">A2822_01140</name>
</gene>
<dbReference type="AlphaFoldDB" id="A0A1G2HRM1"/>
<keyword evidence="1" id="KW-1133">Transmembrane helix</keyword>
<feature type="transmembrane region" description="Helical" evidence="1">
    <location>
        <begin position="37"/>
        <end position="55"/>
    </location>
</feature>
<reference evidence="2 3" key="1">
    <citation type="journal article" date="2016" name="Nat. Commun.">
        <title>Thousands of microbial genomes shed light on interconnected biogeochemical processes in an aquifer system.</title>
        <authorList>
            <person name="Anantharaman K."/>
            <person name="Brown C.T."/>
            <person name="Hug L.A."/>
            <person name="Sharon I."/>
            <person name="Castelle C.J."/>
            <person name="Probst A.J."/>
            <person name="Thomas B.C."/>
            <person name="Singh A."/>
            <person name="Wilkins M.J."/>
            <person name="Karaoz U."/>
            <person name="Brodie E.L."/>
            <person name="Williams K.H."/>
            <person name="Hubbard S.S."/>
            <person name="Banfield J.F."/>
        </authorList>
    </citation>
    <scope>NUCLEOTIDE SEQUENCE [LARGE SCALE GENOMIC DNA]</scope>
</reference>
<keyword evidence="1" id="KW-0812">Transmembrane</keyword>
<feature type="transmembrane region" description="Helical" evidence="1">
    <location>
        <begin position="61"/>
        <end position="81"/>
    </location>
</feature>
<proteinExistence type="predicted"/>
<keyword evidence="1" id="KW-0472">Membrane</keyword>
<name>A0A1G2HRM1_9BACT</name>
<organism evidence="2 3">
    <name type="scientific">Candidatus Staskawiczbacteria bacterium RIFCSPHIGHO2_01_FULL_41_41</name>
    <dbReference type="NCBI Taxonomy" id="1802203"/>
    <lineage>
        <taxon>Bacteria</taxon>
        <taxon>Candidatus Staskawicziibacteriota</taxon>
    </lineage>
</organism>
<dbReference type="EMBL" id="MHOP01000026">
    <property type="protein sequence ID" value="OGZ65196.1"/>
    <property type="molecule type" value="Genomic_DNA"/>
</dbReference>
<evidence type="ECO:0000313" key="2">
    <source>
        <dbReference type="EMBL" id="OGZ65196.1"/>
    </source>
</evidence>
<protein>
    <submittedName>
        <fullName evidence="2">Uncharacterized protein</fullName>
    </submittedName>
</protein>
<comment type="caution">
    <text evidence="2">The sequence shown here is derived from an EMBL/GenBank/DDBJ whole genome shotgun (WGS) entry which is preliminary data.</text>
</comment>
<evidence type="ECO:0000256" key="1">
    <source>
        <dbReference type="SAM" id="Phobius"/>
    </source>
</evidence>
<accession>A0A1G2HRM1</accession>
<sequence>MYPREEKQYRYWEERPTKNKFSNFLKGLFTWKNAKKIVYASGIFLLMIAILKLAADIYIKYGIVASLVSCALMYSALYFSYEEGYKSKVQASTKSN</sequence>
<evidence type="ECO:0000313" key="3">
    <source>
        <dbReference type="Proteomes" id="UP000178774"/>
    </source>
</evidence>
<dbReference type="Proteomes" id="UP000178774">
    <property type="component" value="Unassembled WGS sequence"/>
</dbReference>